<reference evidence="1" key="1">
    <citation type="submission" date="2023-01" db="EMBL/GenBank/DDBJ databases">
        <title>Genome assembly of the deep-sea coral Lophelia pertusa.</title>
        <authorList>
            <person name="Herrera S."/>
            <person name="Cordes E."/>
        </authorList>
    </citation>
    <scope>NUCLEOTIDE SEQUENCE</scope>
    <source>
        <strain evidence="1">USNM1676648</strain>
        <tissue evidence="1">Polyp</tissue>
    </source>
</reference>
<evidence type="ECO:0000313" key="1">
    <source>
        <dbReference type="EMBL" id="KAJ7386438.1"/>
    </source>
</evidence>
<gene>
    <name evidence="1" type="ORF">OS493_008566</name>
</gene>
<name>A0A9W9ZSX5_9CNID</name>
<sequence length="68" mass="8167">MAPRFVYAAEKEGRQRIVPVCSHYVGKCVNHRKSCRAVHNRRFPFECRHEYACRHRNHRCCCEHRQVG</sequence>
<dbReference type="Proteomes" id="UP001163046">
    <property type="component" value="Unassembled WGS sequence"/>
</dbReference>
<protein>
    <submittedName>
        <fullName evidence="1">Uncharacterized protein</fullName>
    </submittedName>
</protein>
<proteinExistence type="predicted"/>
<dbReference type="AlphaFoldDB" id="A0A9W9ZSX5"/>
<dbReference type="EMBL" id="MU825876">
    <property type="protein sequence ID" value="KAJ7386438.1"/>
    <property type="molecule type" value="Genomic_DNA"/>
</dbReference>
<organism evidence="1 2">
    <name type="scientific">Desmophyllum pertusum</name>
    <dbReference type="NCBI Taxonomy" id="174260"/>
    <lineage>
        <taxon>Eukaryota</taxon>
        <taxon>Metazoa</taxon>
        <taxon>Cnidaria</taxon>
        <taxon>Anthozoa</taxon>
        <taxon>Hexacorallia</taxon>
        <taxon>Scleractinia</taxon>
        <taxon>Caryophylliina</taxon>
        <taxon>Caryophylliidae</taxon>
        <taxon>Desmophyllum</taxon>
    </lineage>
</organism>
<accession>A0A9W9ZSX5</accession>
<evidence type="ECO:0000313" key="2">
    <source>
        <dbReference type="Proteomes" id="UP001163046"/>
    </source>
</evidence>
<comment type="caution">
    <text evidence="1">The sequence shown here is derived from an EMBL/GenBank/DDBJ whole genome shotgun (WGS) entry which is preliminary data.</text>
</comment>
<keyword evidence="2" id="KW-1185">Reference proteome</keyword>